<dbReference type="RefSeq" id="WP_154441824.1">
    <property type="nucleotide sequence ID" value="NZ_JAHLPJ010000001.1"/>
</dbReference>
<evidence type="ECO:0008006" key="5">
    <source>
        <dbReference type="Google" id="ProtNLM"/>
    </source>
</evidence>
<sequence>MIKNNIGLKQKIIGKVAEFMVNSITSSPPIAEANKTLKDSKVAFITTAGVHLKKDRPFDTNGDHTFRFIPGDVDFDDLTITHDHYDKEEALKDINCVFPLEILRNLQNEGYISNVAPHNFGLMGYIPKVDLLINESAPEIADILVEDNVDIALLSPG</sequence>
<organism evidence="3 4">
    <name type="scientific">Tissierella pigra</name>
    <dbReference type="NCBI Taxonomy" id="2607614"/>
    <lineage>
        <taxon>Bacteria</taxon>
        <taxon>Bacillati</taxon>
        <taxon>Bacillota</taxon>
        <taxon>Tissierellia</taxon>
        <taxon>Tissierellales</taxon>
        <taxon>Tissierellaceae</taxon>
        <taxon>Tissierella</taxon>
    </lineage>
</organism>
<dbReference type="GO" id="GO:0050485">
    <property type="term" value="F:oxidoreductase activity, acting on X-H and Y-H to form an X-Y bond, with a disulfide as acceptor"/>
    <property type="evidence" value="ECO:0007669"/>
    <property type="project" value="InterPro"/>
</dbReference>
<evidence type="ECO:0000313" key="4">
    <source>
        <dbReference type="Proteomes" id="UP000469523"/>
    </source>
</evidence>
<dbReference type="Pfam" id="PF07355">
    <property type="entry name" value="GRDB"/>
    <property type="match status" value="1"/>
</dbReference>
<accession>A0A6N7XY37</accession>
<evidence type="ECO:0000313" key="3">
    <source>
        <dbReference type="EMBL" id="MSU02727.1"/>
    </source>
</evidence>
<gene>
    <name evidence="3" type="ORF">FYJ83_14795</name>
</gene>
<protein>
    <recommendedName>
        <fullName evidence="5">Proline reductase</fullName>
    </recommendedName>
</protein>
<dbReference type="EMBL" id="VUNQ01000041">
    <property type="protein sequence ID" value="MSU02727.1"/>
    <property type="molecule type" value="Genomic_DNA"/>
</dbReference>
<comment type="caution">
    <text evidence="3">The sequence shown here is derived from an EMBL/GenBank/DDBJ whole genome shotgun (WGS) entry which is preliminary data.</text>
</comment>
<dbReference type="AlphaFoldDB" id="A0A6N7XY37"/>
<proteinExistence type="predicted"/>
<keyword evidence="1" id="KW-0712">Selenocysteine</keyword>
<dbReference type="InterPro" id="IPR010187">
    <property type="entry name" value="Various_sel_PB"/>
</dbReference>
<keyword evidence="2" id="KW-0560">Oxidoreductase</keyword>
<evidence type="ECO:0000256" key="1">
    <source>
        <dbReference type="ARBA" id="ARBA00022933"/>
    </source>
</evidence>
<name>A0A6N7XY37_9FIRM</name>
<evidence type="ECO:0000256" key="2">
    <source>
        <dbReference type="ARBA" id="ARBA00023002"/>
    </source>
</evidence>
<reference evidence="3 4" key="1">
    <citation type="submission" date="2019-09" db="EMBL/GenBank/DDBJ databases">
        <title>In-depth cultivation of the pig gut microbiome towards novel bacterial diversity and tailored functional studies.</title>
        <authorList>
            <person name="Wylensek D."/>
            <person name="Hitch T.C.A."/>
            <person name="Clavel T."/>
        </authorList>
    </citation>
    <scope>NUCLEOTIDE SEQUENCE [LARGE SCALE GENOMIC DNA]</scope>
    <source>
        <strain evidence="3 4">WCA3-693-APC-4?</strain>
    </source>
</reference>
<keyword evidence="4" id="KW-1185">Reference proteome</keyword>
<dbReference type="Proteomes" id="UP000469523">
    <property type="component" value="Unassembled WGS sequence"/>
</dbReference>